<sequence>MAERRRRVTKSMRANLIFPVARFHRKLQTQNTNGPRAWVGATASVHMAAVLEYLTSEVLELAGTACHDLKVQTIKPRHLALAVRDDEELDQLVNAIIPGGGVIPYVHEFIMKK</sequence>
<proteinExistence type="inferred from homology"/>
<protein>
    <recommendedName>
        <fullName evidence="1">Histone H2A</fullName>
    </recommendedName>
</protein>
<dbReference type="GO" id="GO:0046982">
    <property type="term" value="F:protein heterodimerization activity"/>
    <property type="evidence" value="ECO:0007669"/>
    <property type="project" value="InterPro"/>
</dbReference>
<dbReference type="Proteomes" id="UP001177140">
    <property type="component" value="Unassembled WGS sequence"/>
</dbReference>
<dbReference type="PANTHER" id="PTHR23430">
    <property type="entry name" value="HISTONE H2A"/>
    <property type="match status" value="1"/>
</dbReference>
<dbReference type="FunFam" id="1.10.20.10:FF:000126">
    <property type="entry name" value="Histone H2A"/>
    <property type="match status" value="1"/>
</dbReference>
<dbReference type="GO" id="GO:0005634">
    <property type="term" value="C:nucleus"/>
    <property type="evidence" value="ECO:0007669"/>
    <property type="project" value="UniProtKB-SubCell"/>
</dbReference>
<comment type="subunit">
    <text evidence="1">The nucleosome is a histone octamer containing two molecules each of H2A, H2B, H3 and H4 assembled in one H3-H4 heterotetramer and two H2A-H2B heterodimers. The octamer wraps approximately 147 bp of DNA.</text>
</comment>
<accession>A0AA41SGY4</accession>
<comment type="similarity">
    <text evidence="1">Belongs to the histone H2A family.</text>
</comment>
<evidence type="ECO:0000313" key="4">
    <source>
        <dbReference type="EMBL" id="MCL7034815.1"/>
    </source>
</evidence>
<name>A0AA41SGY4_PAPNU</name>
<dbReference type="Gene3D" id="1.10.20.10">
    <property type="entry name" value="Histone, subunit A"/>
    <property type="match status" value="1"/>
</dbReference>
<dbReference type="CDD" id="cd00074">
    <property type="entry name" value="HFD_H2A"/>
    <property type="match status" value="1"/>
</dbReference>
<dbReference type="Pfam" id="PF16211">
    <property type="entry name" value="Histone_H2A_C"/>
    <property type="match status" value="1"/>
</dbReference>
<keyword evidence="1" id="KW-0158">Chromosome</keyword>
<dbReference type="InterPro" id="IPR007125">
    <property type="entry name" value="H2A/H2B/H3"/>
</dbReference>
<dbReference type="InterPro" id="IPR032454">
    <property type="entry name" value="Histone_H2A_C"/>
</dbReference>
<dbReference type="InterPro" id="IPR002119">
    <property type="entry name" value="Histone_H2A"/>
</dbReference>
<reference evidence="4" key="1">
    <citation type="submission" date="2022-03" db="EMBL/GenBank/DDBJ databases">
        <title>A functionally conserved STORR gene fusion in Papaver species that diverged 16.8 million years ago.</title>
        <authorList>
            <person name="Catania T."/>
        </authorList>
    </citation>
    <scope>NUCLEOTIDE SEQUENCE</scope>
    <source>
        <strain evidence="4">S-191538</strain>
    </source>
</reference>
<feature type="domain" description="Core Histone H2A/H2B/H3" evidence="2">
    <location>
        <begin position="3"/>
        <end position="84"/>
    </location>
</feature>
<gene>
    <name evidence="4" type="ORF">MKW94_007292</name>
</gene>
<evidence type="ECO:0000256" key="1">
    <source>
        <dbReference type="RuleBase" id="RU003767"/>
    </source>
</evidence>
<dbReference type="InterPro" id="IPR009072">
    <property type="entry name" value="Histone-fold"/>
</dbReference>
<dbReference type="PRINTS" id="PR00620">
    <property type="entry name" value="HISTONEH2A"/>
</dbReference>
<comment type="caution">
    <text evidence="4">The sequence shown here is derived from an EMBL/GenBank/DDBJ whole genome shotgun (WGS) entry which is preliminary data.</text>
</comment>
<organism evidence="4 5">
    <name type="scientific">Papaver nudicaule</name>
    <name type="common">Iceland poppy</name>
    <dbReference type="NCBI Taxonomy" id="74823"/>
    <lineage>
        <taxon>Eukaryota</taxon>
        <taxon>Viridiplantae</taxon>
        <taxon>Streptophyta</taxon>
        <taxon>Embryophyta</taxon>
        <taxon>Tracheophyta</taxon>
        <taxon>Spermatophyta</taxon>
        <taxon>Magnoliopsida</taxon>
        <taxon>Ranunculales</taxon>
        <taxon>Papaveraceae</taxon>
        <taxon>Papaveroideae</taxon>
        <taxon>Papaver</taxon>
    </lineage>
</organism>
<dbReference type="GO" id="GO:0030527">
    <property type="term" value="F:structural constituent of chromatin"/>
    <property type="evidence" value="ECO:0007669"/>
    <property type="project" value="InterPro"/>
</dbReference>
<dbReference type="Pfam" id="PF00125">
    <property type="entry name" value="Histone"/>
    <property type="match status" value="1"/>
</dbReference>
<comment type="subcellular location">
    <subcellularLocation>
        <location evidence="1">Nucleus</location>
    </subcellularLocation>
</comment>
<dbReference type="SUPFAM" id="SSF47113">
    <property type="entry name" value="Histone-fold"/>
    <property type="match status" value="1"/>
</dbReference>
<keyword evidence="1" id="KW-0539">Nucleus</keyword>
<dbReference type="EMBL" id="JAJJMA010150302">
    <property type="protein sequence ID" value="MCL7034815.1"/>
    <property type="molecule type" value="Genomic_DNA"/>
</dbReference>
<dbReference type="AlphaFoldDB" id="A0AA41SGY4"/>
<feature type="domain" description="Histone H2A C-terminal" evidence="3">
    <location>
        <begin position="87"/>
        <end position="113"/>
    </location>
</feature>
<keyword evidence="5" id="KW-1185">Reference proteome</keyword>
<evidence type="ECO:0000259" key="3">
    <source>
        <dbReference type="Pfam" id="PF16211"/>
    </source>
</evidence>
<dbReference type="GO" id="GO:0003677">
    <property type="term" value="F:DNA binding"/>
    <property type="evidence" value="ECO:0007669"/>
    <property type="project" value="UniProtKB-KW"/>
</dbReference>
<evidence type="ECO:0000259" key="2">
    <source>
        <dbReference type="Pfam" id="PF00125"/>
    </source>
</evidence>
<dbReference type="SMART" id="SM00414">
    <property type="entry name" value="H2A"/>
    <property type="match status" value="1"/>
</dbReference>
<keyword evidence="1" id="KW-0544">Nucleosome core</keyword>
<dbReference type="GO" id="GO:0000786">
    <property type="term" value="C:nucleosome"/>
    <property type="evidence" value="ECO:0007669"/>
    <property type="project" value="UniProtKB-KW"/>
</dbReference>
<keyword evidence="1" id="KW-0238">DNA-binding</keyword>
<evidence type="ECO:0000313" key="5">
    <source>
        <dbReference type="Proteomes" id="UP001177140"/>
    </source>
</evidence>